<dbReference type="EMBL" id="GBXM01022273">
    <property type="protein sequence ID" value="JAH86304.1"/>
    <property type="molecule type" value="Transcribed_RNA"/>
</dbReference>
<evidence type="ECO:0000256" key="1">
    <source>
        <dbReference type="SAM" id="MobiDB-lite"/>
    </source>
</evidence>
<sequence length="38" mass="4435">MSWRDEMTFPWTGKSSHSGRTVQHLKISTHLYSDPSRS</sequence>
<dbReference type="AlphaFoldDB" id="A0A0E9W7F9"/>
<feature type="region of interest" description="Disordered" evidence="1">
    <location>
        <begin position="1"/>
        <end position="22"/>
    </location>
</feature>
<proteinExistence type="predicted"/>
<name>A0A0E9W7F9_ANGAN</name>
<evidence type="ECO:0000313" key="2">
    <source>
        <dbReference type="EMBL" id="JAH86304.1"/>
    </source>
</evidence>
<reference evidence="2" key="1">
    <citation type="submission" date="2014-11" db="EMBL/GenBank/DDBJ databases">
        <authorList>
            <person name="Amaro Gonzalez C."/>
        </authorList>
    </citation>
    <scope>NUCLEOTIDE SEQUENCE</scope>
</reference>
<protein>
    <submittedName>
        <fullName evidence="2">Uncharacterized protein</fullName>
    </submittedName>
</protein>
<accession>A0A0E9W7F9</accession>
<organism evidence="2">
    <name type="scientific">Anguilla anguilla</name>
    <name type="common">European freshwater eel</name>
    <name type="synonym">Muraena anguilla</name>
    <dbReference type="NCBI Taxonomy" id="7936"/>
    <lineage>
        <taxon>Eukaryota</taxon>
        <taxon>Metazoa</taxon>
        <taxon>Chordata</taxon>
        <taxon>Craniata</taxon>
        <taxon>Vertebrata</taxon>
        <taxon>Euteleostomi</taxon>
        <taxon>Actinopterygii</taxon>
        <taxon>Neopterygii</taxon>
        <taxon>Teleostei</taxon>
        <taxon>Anguilliformes</taxon>
        <taxon>Anguillidae</taxon>
        <taxon>Anguilla</taxon>
    </lineage>
</organism>
<reference evidence="2" key="2">
    <citation type="journal article" date="2015" name="Fish Shellfish Immunol.">
        <title>Early steps in the European eel (Anguilla anguilla)-Vibrio vulnificus interaction in the gills: Role of the RtxA13 toxin.</title>
        <authorList>
            <person name="Callol A."/>
            <person name="Pajuelo D."/>
            <person name="Ebbesson L."/>
            <person name="Teles M."/>
            <person name="MacKenzie S."/>
            <person name="Amaro C."/>
        </authorList>
    </citation>
    <scope>NUCLEOTIDE SEQUENCE</scope>
</reference>